<name>A0A559IXA0_9BACL</name>
<evidence type="ECO:0000313" key="2">
    <source>
        <dbReference type="EMBL" id="TVX92221.1"/>
    </source>
</evidence>
<dbReference type="Pfam" id="PF26160">
    <property type="entry name" value="YqzN_YkzM"/>
    <property type="match status" value="1"/>
</dbReference>
<dbReference type="OrthoDB" id="10008181at2"/>
<reference evidence="2 3" key="1">
    <citation type="submission" date="2019-07" db="EMBL/GenBank/DDBJ databases">
        <authorList>
            <person name="Kim J."/>
        </authorList>
    </citation>
    <scope>NUCLEOTIDE SEQUENCE [LARGE SCALE GENOMIC DNA]</scope>
    <source>
        <strain evidence="2 3">N4</strain>
    </source>
</reference>
<organism evidence="2 3">
    <name type="scientific">Paenibacillus agilis</name>
    <dbReference type="NCBI Taxonomy" id="3020863"/>
    <lineage>
        <taxon>Bacteria</taxon>
        <taxon>Bacillati</taxon>
        <taxon>Bacillota</taxon>
        <taxon>Bacilli</taxon>
        <taxon>Bacillales</taxon>
        <taxon>Paenibacillaceae</taxon>
        <taxon>Paenibacillus</taxon>
    </lineage>
</organism>
<proteinExistence type="predicted"/>
<protein>
    <recommendedName>
        <fullName evidence="1">YqzN/YkzM domain-containing protein</fullName>
    </recommendedName>
</protein>
<accession>A0A559IXA0</accession>
<feature type="domain" description="YqzN/YkzM" evidence="1">
    <location>
        <begin position="21"/>
        <end position="62"/>
    </location>
</feature>
<dbReference type="Proteomes" id="UP000318102">
    <property type="component" value="Unassembled WGS sequence"/>
</dbReference>
<dbReference type="AlphaFoldDB" id="A0A559IXA0"/>
<evidence type="ECO:0000313" key="3">
    <source>
        <dbReference type="Proteomes" id="UP000318102"/>
    </source>
</evidence>
<evidence type="ECO:0000259" key="1">
    <source>
        <dbReference type="Pfam" id="PF26160"/>
    </source>
</evidence>
<dbReference type="EMBL" id="VNJK01000001">
    <property type="protein sequence ID" value="TVX92221.1"/>
    <property type="molecule type" value="Genomic_DNA"/>
</dbReference>
<gene>
    <name evidence="2" type="ORF">FPZ44_03600</name>
</gene>
<keyword evidence="3" id="KW-1185">Reference proteome</keyword>
<dbReference type="InterPro" id="IPR058869">
    <property type="entry name" value="YqzN_YkzM"/>
</dbReference>
<comment type="caution">
    <text evidence="2">The sequence shown here is derived from an EMBL/GenBank/DDBJ whole genome shotgun (WGS) entry which is preliminary data.</text>
</comment>
<sequence length="65" mass="7122">MAEKAEKKELAVEVKNDPVDFIAGAETFGTTPELMAGALYGHTEPLTRKEAQQALEAFLTKEVEK</sequence>
<dbReference type="RefSeq" id="WP_144987471.1">
    <property type="nucleotide sequence ID" value="NZ_VNJK01000001.1"/>
</dbReference>